<evidence type="ECO:0000313" key="5">
    <source>
        <dbReference type="Proteomes" id="UP000286931"/>
    </source>
</evidence>
<feature type="compositionally biased region" description="Low complexity" evidence="1">
    <location>
        <begin position="26"/>
        <end position="42"/>
    </location>
</feature>
<evidence type="ECO:0000256" key="2">
    <source>
        <dbReference type="SAM" id="SignalP"/>
    </source>
</evidence>
<dbReference type="EMBL" id="BIFH01000013">
    <property type="protein sequence ID" value="GCD93027.1"/>
    <property type="molecule type" value="Genomic_DNA"/>
</dbReference>
<dbReference type="Pfam" id="PF14016">
    <property type="entry name" value="DUF4232"/>
    <property type="match status" value="1"/>
</dbReference>
<feature type="region of interest" description="Disordered" evidence="1">
    <location>
        <begin position="223"/>
        <end position="243"/>
    </location>
</feature>
<dbReference type="InterPro" id="IPR025326">
    <property type="entry name" value="DUF4232"/>
</dbReference>
<comment type="caution">
    <text evidence="4">The sequence shown here is derived from an EMBL/GenBank/DDBJ whole genome shotgun (WGS) entry which is preliminary data.</text>
</comment>
<feature type="region of interest" description="Disordered" evidence="1">
    <location>
        <begin position="25"/>
        <end position="107"/>
    </location>
</feature>
<evidence type="ECO:0000259" key="3">
    <source>
        <dbReference type="Pfam" id="PF14016"/>
    </source>
</evidence>
<dbReference type="Proteomes" id="UP000286931">
    <property type="component" value="Unassembled WGS sequence"/>
</dbReference>
<keyword evidence="5" id="KW-1185">Reference proteome</keyword>
<dbReference type="AlphaFoldDB" id="A0A401YEN1"/>
<evidence type="ECO:0000313" key="4">
    <source>
        <dbReference type="EMBL" id="GCD93027.1"/>
    </source>
</evidence>
<feature type="chain" id="PRO_5038348738" description="DUF4232 domain-containing protein" evidence="2">
    <location>
        <begin position="25"/>
        <end position="243"/>
    </location>
</feature>
<proteinExistence type="predicted"/>
<dbReference type="RefSeq" id="WP_126635315.1">
    <property type="nucleotide sequence ID" value="NZ_BIFH01000013.1"/>
</dbReference>
<sequence>MFRNRRTALLVSAAVLGGAMSMTACQGSDSNSNSGAAQGSSPVVPPAASPAASTTGGTGSGTGNTDSGGSAGAGGTEPAGKVSSGKDSAGKTSGGQGTTSGGNGSIGKCRTDDLRATAQDATIGGDNELTVAVTFKNIGHNCTMSGFAGVDLQTAKGPLSAKRVGAPADAFVLKSDTSVSFGVTYPSGATGDFGVKITGLEVTPPGETKTITLNWPGTPTLPVVDGAGSPVDVGPIGSAGQGG</sequence>
<organism evidence="4 5">
    <name type="scientific">Embleya hyalina</name>
    <dbReference type="NCBI Taxonomy" id="516124"/>
    <lineage>
        <taxon>Bacteria</taxon>
        <taxon>Bacillati</taxon>
        <taxon>Actinomycetota</taxon>
        <taxon>Actinomycetes</taxon>
        <taxon>Kitasatosporales</taxon>
        <taxon>Streptomycetaceae</taxon>
        <taxon>Embleya</taxon>
    </lineage>
</organism>
<keyword evidence="2" id="KW-0732">Signal</keyword>
<gene>
    <name evidence="4" type="ORF">EHYA_00670</name>
</gene>
<feature type="signal peptide" evidence="2">
    <location>
        <begin position="1"/>
        <end position="24"/>
    </location>
</feature>
<feature type="domain" description="DUF4232" evidence="3">
    <location>
        <begin position="109"/>
        <end position="233"/>
    </location>
</feature>
<dbReference type="PROSITE" id="PS51257">
    <property type="entry name" value="PROKAR_LIPOPROTEIN"/>
    <property type="match status" value="1"/>
</dbReference>
<accession>A0A401YEN1</accession>
<reference evidence="4 5" key="1">
    <citation type="submission" date="2018-12" db="EMBL/GenBank/DDBJ databases">
        <title>Draft genome sequence of Embleya hyalina NBRC 13850T.</title>
        <authorList>
            <person name="Komaki H."/>
            <person name="Hosoyama A."/>
            <person name="Kimura A."/>
            <person name="Ichikawa N."/>
            <person name="Tamura T."/>
        </authorList>
    </citation>
    <scope>NUCLEOTIDE SEQUENCE [LARGE SCALE GENOMIC DNA]</scope>
    <source>
        <strain evidence="4 5">NBRC 13850</strain>
    </source>
</reference>
<protein>
    <recommendedName>
        <fullName evidence="3">DUF4232 domain-containing protein</fullName>
    </recommendedName>
</protein>
<evidence type="ECO:0000256" key="1">
    <source>
        <dbReference type="SAM" id="MobiDB-lite"/>
    </source>
</evidence>
<dbReference type="OrthoDB" id="3480105at2"/>
<name>A0A401YEN1_9ACTN</name>
<feature type="compositionally biased region" description="Gly residues" evidence="1">
    <location>
        <begin position="92"/>
        <end position="105"/>
    </location>
</feature>